<proteinExistence type="predicted"/>
<dbReference type="EMBL" id="GBRH01232415">
    <property type="protein sequence ID" value="JAD65480.1"/>
    <property type="molecule type" value="Transcribed_RNA"/>
</dbReference>
<evidence type="ECO:0000313" key="1">
    <source>
        <dbReference type="EMBL" id="JAD65480.1"/>
    </source>
</evidence>
<accession>A0A0A9BWD0</accession>
<reference evidence="1" key="1">
    <citation type="submission" date="2014-09" db="EMBL/GenBank/DDBJ databases">
        <authorList>
            <person name="Magalhaes I.L.F."/>
            <person name="Oliveira U."/>
            <person name="Santos F.R."/>
            <person name="Vidigal T.H.D.A."/>
            <person name="Brescovit A.D."/>
            <person name="Santos A.J."/>
        </authorList>
    </citation>
    <scope>NUCLEOTIDE SEQUENCE</scope>
    <source>
        <tissue evidence="1">Shoot tissue taken approximately 20 cm above the soil surface</tissue>
    </source>
</reference>
<protein>
    <submittedName>
        <fullName evidence="1">Uncharacterized protein</fullName>
    </submittedName>
</protein>
<organism evidence="1">
    <name type="scientific">Arundo donax</name>
    <name type="common">Giant reed</name>
    <name type="synonym">Donax arundinaceus</name>
    <dbReference type="NCBI Taxonomy" id="35708"/>
    <lineage>
        <taxon>Eukaryota</taxon>
        <taxon>Viridiplantae</taxon>
        <taxon>Streptophyta</taxon>
        <taxon>Embryophyta</taxon>
        <taxon>Tracheophyta</taxon>
        <taxon>Spermatophyta</taxon>
        <taxon>Magnoliopsida</taxon>
        <taxon>Liliopsida</taxon>
        <taxon>Poales</taxon>
        <taxon>Poaceae</taxon>
        <taxon>PACMAD clade</taxon>
        <taxon>Arundinoideae</taxon>
        <taxon>Arundineae</taxon>
        <taxon>Arundo</taxon>
    </lineage>
</organism>
<name>A0A0A9BWD0_ARUDO</name>
<reference evidence="1" key="2">
    <citation type="journal article" date="2015" name="Data Brief">
        <title>Shoot transcriptome of the giant reed, Arundo donax.</title>
        <authorList>
            <person name="Barrero R.A."/>
            <person name="Guerrero F.D."/>
            <person name="Moolhuijzen P."/>
            <person name="Goolsby J.A."/>
            <person name="Tidwell J."/>
            <person name="Bellgard S.E."/>
            <person name="Bellgard M.I."/>
        </authorList>
    </citation>
    <scope>NUCLEOTIDE SEQUENCE</scope>
    <source>
        <tissue evidence="1">Shoot tissue taken approximately 20 cm above the soil surface</tissue>
    </source>
</reference>
<sequence length="17" mass="2156">MEQRQEQRWCIANFGFL</sequence>
<dbReference type="AlphaFoldDB" id="A0A0A9BWD0"/>